<dbReference type="OrthoDB" id="2941157at2759"/>
<organism evidence="2 3">
    <name type="scientific">Amanita thiersii Skay4041</name>
    <dbReference type="NCBI Taxonomy" id="703135"/>
    <lineage>
        <taxon>Eukaryota</taxon>
        <taxon>Fungi</taxon>
        <taxon>Dikarya</taxon>
        <taxon>Basidiomycota</taxon>
        <taxon>Agaricomycotina</taxon>
        <taxon>Agaricomycetes</taxon>
        <taxon>Agaricomycetidae</taxon>
        <taxon>Agaricales</taxon>
        <taxon>Pluteineae</taxon>
        <taxon>Amanitaceae</taxon>
        <taxon>Amanita</taxon>
    </lineage>
</organism>
<keyword evidence="3" id="KW-1185">Reference proteome</keyword>
<reference evidence="2 3" key="1">
    <citation type="submission" date="2014-02" db="EMBL/GenBank/DDBJ databases">
        <title>Transposable element dynamics among asymbiotic and ectomycorrhizal Amanita fungi.</title>
        <authorList>
            <consortium name="DOE Joint Genome Institute"/>
            <person name="Hess J."/>
            <person name="Skrede I."/>
            <person name="Wolfe B."/>
            <person name="LaButti K."/>
            <person name="Ohm R.A."/>
            <person name="Grigoriev I.V."/>
            <person name="Pringle A."/>
        </authorList>
    </citation>
    <scope>NUCLEOTIDE SEQUENCE [LARGE SCALE GENOMIC DNA]</scope>
    <source>
        <strain evidence="2 3">SKay4041</strain>
    </source>
</reference>
<proteinExistence type="predicted"/>
<dbReference type="EMBL" id="KZ301993">
    <property type="protein sequence ID" value="PFH51060.1"/>
    <property type="molecule type" value="Genomic_DNA"/>
</dbReference>
<accession>A0A2A9NTM8</accession>
<dbReference type="AlphaFoldDB" id="A0A2A9NTM8"/>
<protein>
    <submittedName>
        <fullName evidence="2">Uncharacterized protein</fullName>
    </submittedName>
</protein>
<name>A0A2A9NTM8_9AGAR</name>
<dbReference type="Proteomes" id="UP000242287">
    <property type="component" value="Unassembled WGS sequence"/>
</dbReference>
<dbReference type="STRING" id="703135.A0A2A9NTM8"/>
<feature type="region of interest" description="Disordered" evidence="1">
    <location>
        <begin position="36"/>
        <end position="64"/>
    </location>
</feature>
<evidence type="ECO:0000256" key="1">
    <source>
        <dbReference type="SAM" id="MobiDB-lite"/>
    </source>
</evidence>
<evidence type="ECO:0000313" key="3">
    <source>
        <dbReference type="Proteomes" id="UP000242287"/>
    </source>
</evidence>
<feature type="non-terminal residue" evidence="2">
    <location>
        <position position="1"/>
    </location>
</feature>
<sequence>RSTYAGKKYKPVALKVKPVLQELPLDFRIVREIKGNPLEGMPPLNPHPPEYSPQGRYNREQKEMMDKAHGGDFLWPEE</sequence>
<feature type="non-terminal residue" evidence="2">
    <location>
        <position position="78"/>
    </location>
</feature>
<evidence type="ECO:0000313" key="2">
    <source>
        <dbReference type="EMBL" id="PFH51060.1"/>
    </source>
</evidence>
<gene>
    <name evidence="2" type="ORF">AMATHDRAFT_89322</name>
</gene>